<evidence type="ECO:0000313" key="2">
    <source>
        <dbReference type="Proteomes" id="UP000250235"/>
    </source>
</evidence>
<dbReference type="EMBL" id="KV076503">
    <property type="protein sequence ID" value="KZV06547.1"/>
    <property type="molecule type" value="Genomic_DNA"/>
</dbReference>
<accession>A0A2Z6ZUN8</accession>
<organism evidence="1 2">
    <name type="scientific">Dorcoceras hygrometricum</name>
    <dbReference type="NCBI Taxonomy" id="472368"/>
    <lineage>
        <taxon>Eukaryota</taxon>
        <taxon>Viridiplantae</taxon>
        <taxon>Streptophyta</taxon>
        <taxon>Embryophyta</taxon>
        <taxon>Tracheophyta</taxon>
        <taxon>Spermatophyta</taxon>
        <taxon>Magnoliopsida</taxon>
        <taxon>eudicotyledons</taxon>
        <taxon>Gunneridae</taxon>
        <taxon>Pentapetalae</taxon>
        <taxon>asterids</taxon>
        <taxon>lamiids</taxon>
        <taxon>Lamiales</taxon>
        <taxon>Gesneriaceae</taxon>
        <taxon>Didymocarpoideae</taxon>
        <taxon>Trichosporeae</taxon>
        <taxon>Loxocarpinae</taxon>
        <taxon>Dorcoceras</taxon>
    </lineage>
</organism>
<evidence type="ECO:0000313" key="1">
    <source>
        <dbReference type="EMBL" id="KZV06547.1"/>
    </source>
</evidence>
<gene>
    <name evidence="1" type="ORF">F511_45971</name>
</gene>
<dbReference type="Proteomes" id="UP000250235">
    <property type="component" value="Unassembled WGS sequence"/>
</dbReference>
<sequence>MQPNSASYLVTSAADQARYKNQNKKKNINGNQQNRVKAKITGSSATSLEIRFETSKASGEPAHTIFMDCTSNSAFFLSSAK</sequence>
<name>A0A2Z6ZUN8_9LAMI</name>
<protein>
    <submittedName>
        <fullName evidence="1">Uncharacterized protein</fullName>
    </submittedName>
</protein>
<proteinExistence type="predicted"/>
<dbReference type="AlphaFoldDB" id="A0A2Z6ZUN8"/>
<keyword evidence="2" id="KW-1185">Reference proteome</keyword>
<reference evidence="1 2" key="1">
    <citation type="journal article" date="2015" name="Proc. Natl. Acad. Sci. U.S.A.">
        <title>The resurrection genome of Boea hygrometrica: A blueprint for survival of dehydration.</title>
        <authorList>
            <person name="Xiao L."/>
            <person name="Yang G."/>
            <person name="Zhang L."/>
            <person name="Yang X."/>
            <person name="Zhao S."/>
            <person name="Ji Z."/>
            <person name="Zhou Q."/>
            <person name="Hu M."/>
            <person name="Wang Y."/>
            <person name="Chen M."/>
            <person name="Xu Y."/>
            <person name="Jin H."/>
            <person name="Xiao X."/>
            <person name="Hu G."/>
            <person name="Bao F."/>
            <person name="Hu Y."/>
            <person name="Wan P."/>
            <person name="Li L."/>
            <person name="Deng X."/>
            <person name="Kuang T."/>
            <person name="Xiang C."/>
            <person name="Zhu J.K."/>
            <person name="Oliver M.J."/>
            <person name="He Y."/>
        </authorList>
    </citation>
    <scope>NUCLEOTIDE SEQUENCE [LARGE SCALE GENOMIC DNA]</scope>
    <source>
        <strain evidence="2">cv. XS01</strain>
    </source>
</reference>